<sequence length="466" mass="49048">MQRGLCSCLGRSIRRQAQQSSELLGAQQTRQNATKPAEPAVEKIDEGPGPPVITIQSLRASRGLLAATKAIVPMETADSSSPPSAATSVGAMSFGALGAVAIAAMGVYGVYQLSWWVADKSGRSMDAESSYAPPPMILSPDLLAGKKAAMEAEQESRLSEGGKKLCLFSRHLQRSSDLLNSISTKMSAKVPAFSDIGKPVKELLSGGKEGLFQYGQTVNLTTRTADGVEFSLAGIKKDQTVANTLKANYKFGRYALEGSITNGGQVLASVSANSIAPGLDVTLTGVVPDAASGKAKIKYTLPHLTINALTELTSSPKVELALASGYQNVVVGLETSYDTSKSDVTKWTAAAGLLMDDYQITAILADKGETVKLSYAQNVDPETTIGAEVAHKLHQDATTAVTLGYQRRLRGGGLSKVKLDNSGELAVHYESDINLNPKTRVALSAGFDATNMEKAPKFGCAFTVKP</sequence>
<dbReference type="AlphaFoldDB" id="A0AAW1SWA8"/>
<dbReference type="InterPro" id="IPR023614">
    <property type="entry name" value="Porin_dom_sf"/>
</dbReference>
<comment type="similarity">
    <text evidence="1">Belongs to the eukaryotic mitochondrial porin (TC 1.B.8.1) family.</text>
</comment>
<protein>
    <submittedName>
        <fullName evidence="4">Uncharacterized protein</fullName>
    </submittedName>
</protein>
<name>A0AAW1SWA8_9CHLO</name>
<dbReference type="Gene3D" id="2.40.160.10">
    <property type="entry name" value="Porin"/>
    <property type="match status" value="1"/>
</dbReference>
<feature type="compositionally biased region" description="Polar residues" evidence="2">
    <location>
        <begin position="19"/>
        <end position="34"/>
    </location>
</feature>
<evidence type="ECO:0000256" key="1">
    <source>
        <dbReference type="ARBA" id="ARBA00009624"/>
    </source>
</evidence>
<keyword evidence="3" id="KW-0812">Transmembrane</keyword>
<evidence type="ECO:0000256" key="3">
    <source>
        <dbReference type="SAM" id="Phobius"/>
    </source>
</evidence>
<dbReference type="GO" id="GO:0005741">
    <property type="term" value="C:mitochondrial outer membrane"/>
    <property type="evidence" value="ECO:0007669"/>
    <property type="project" value="InterPro"/>
</dbReference>
<feature type="region of interest" description="Disordered" evidence="2">
    <location>
        <begin position="19"/>
        <end position="49"/>
    </location>
</feature>
<proteinExistence type="inferred from homology"/>
<dbReference type="CDD" id="cd07306">
    <property type="entry name" value="Porin3_VDAC"/>
    <property type="match status" value="1"/>
</dbReference>
<keyword evidence="3" id="KW-1133">Transmembrane helix</keyword>
<comment type="caution">
    <text evidence="4">The sequence shown here is derived from an EMBL/GenBank/DDBJ whole genome shotgun (WGS) entry which is preliminary data.</text>
</comment>
<reference evidence="4 5" key="1">
    <citation type="journal article" date="2024" name="Nat. Commun.">
        <title>Phylogenomics reveals the evolutionary origins of lichenization in chlorophyte algae.</title>
        <authorList>
            <person name="Puginier C."/>
            <person name="Libourel C."/>
            <person name="Otte J."/>
            <person name="Skaloud P."/>
            <person name="Haon M."/>
            <person name="Grisel S."/>
            <person name="Petersen M."/>
            <person name="Berrin J.G."/>
            <person name="Delaux P.M."/>
            <person name="Dal Grande F."/>
            <person name="Keller J."/>
        </authorList>
    </citation>
    <scope>NUCLEOTIDE SEQUENCE [LARGE SCALE GENOMIC DNA]</scope>
    <source>
        <strain evidence="4 5">SAG 2523</strain>
    </source>
</reference>
<dbReference type="PANTHER" id="PTHR11743">
    <property type="entry name" value="VOLTAGE-DEPENDENT ANION-SELECTIVE CHANNEL"/>
    <property type="match status" value="1"/>
</dbReference>
<evidence type="ECO:0000313" key="5">
    <source>
        <dbReference type="Proteomes" id="UP001485043"/>
    </source>
</evidence>
<dbReference type="Pfam" id="PF01459">
    <property type="entry name" value="Porin_3"/>
    <property type="match status" value="1"/>
</dbReference>
<evidence type="ECO:0000313" key="4">
    <source>
        <dbReference type="EMBL" id="KAK9859815.1"/>
    </source>
</evidence>
<organism evidence="4 5">
    <name type="scientific">Apatococcus fuscideae</name>
    <dbReference type="NCBI Taxonomy" id="2026836"/>
    <lineage>
        <taxon>Eukaryota</taxon>
        <taxon>Viridiplantae</taxon>
        <taxon>Chlorophyta</taxon>
        <taxon>core chlorophytes</taxon>
        <taxon>Trebouxiophyceae</taxon>
        <taxon>Chlorellales</taxon>
        <taxon>Chlorellaceae</taxon>
        <taxon>Apatococcus</taxon>
    </lineage>
</organism>
<keyword evidence="3" id="KW-0472">Membrane</keyword>
<dbReference type="EMBL" id="JALJOV010000868">
    <property type="protein sequence ID" value="KAK9859815.1"/>
    <property type="molecule type" value="Genomic_DNA"/>
</dbReference>
<dbReference type="InterPro" id="IPR001925">
    <property type="entry name" value="Porin_Euk"/>
</dbReference>
<dbReference type="Proteomes" id="UP001485043">
    <property type="component" value="Unassembled WGS sequence"/>
</dbReference>
<feature type="transmembrane region" description="Helical" evidence="3">
    <location>
        <begin position="89"/>
        <end position="111"/>
    </location>
</feature>
<dbReference type="GO" id="GO:0008308">
    <property type="term" value="F:voltage-gated monoatomic anion channel activity"/>
    <property type="evidence" value="ECO:0007669"/>
    <property type="project" value="InterPro"/>
</dbReference>
<evidence type="ECO:0000256" key="2">
    <source>
        <dbReference type="SAM" id="MobiDB-lite"/>
    </source>
</evidence>
<gene>
    <name evidence="4" type="ORF">WJX84_011675</name>
</gene>
<accession>A0AAW1SWA8</accession>
<dbReference type="PANTHER" id="PTHR11743:SF70">
    <property type="entry name" value="GH26960P-RELATED"/>
    <property type="match status" value="1"/>
</dbReference>
<keyword evidence="5" id="KW-1185">Reference proteome</keyword>
<dbReference type="InterPro" id="IPR027246">
    <property type="entry name" value="Porin_Euk/Tom40"/>
</dbReference>